<dbReference type="RefSeq" id="XP_031402828.1">
    <property type="nucleotide sequence ID" value="XM_031546968.1"/>
</dbReference>
<reference evidence="2" key="2">
    <citation type="submission" date="2025-08" db="UniProtKB">
        <authorList>
            <consortium name="RefSeq"/>
        </authorList>
    </citation>
    <scope>IDENTIFICATION</scope>
    <source>
        <tissue evidence="2">Leaf</tissue>
    </source>
</reference>
<name>A0A6P8EC35_PUNGR</name>
<dbReference type="AlphaFoldDB" id="A0A6P8EC35"/>
<dbReference type="PANTHER" id="PTHR31260:SF28">
    <property type="entry name" value="CYSTATIN DOMAIN PROTEIN"/>
    <property type="match status" value="1"/>
</dbReference>
<evidence type="ECO:0000313" key="1">
    <source>
        <dbReference type="Proteomes" id="UP000515151"/>
    </source>
</evidence>
<proteinExistence type="predicted"/>
<organism evidence="1 2">
    <name type="scientific">Punica granatum</name>
    <name type="common">Pomegranate</name>
    <dbReference type="NCBI Taxonomy" id="22663"/>
    <lineage>
        <taxon>Eukaryota</taxon>
        <taxon>Viridiplantae</taxon>
        <taxon>Streptophyta</taxon>
        <taxon>Embryophyta</taxon>
        <taxon>Tracheophyta</taxon>
        <taxon>Spermatophyta</taxon>
        <taxon>Magnoliopsida</taxon>
        <taxon>eudicotyledons</taxon>
        <taxon>Gunneridae</taxon>
        <taxon>Pentapetalae</taxon>
        <taxon>rosids</taxon>
        <taxon>malvids</taxon>
        <taxon>Myrtales</taxon>
        <taxon>Lythraceae</taxon>
        <taxon>Punica</taxon>
    </lineage>
</organism>
<dbReference type="GeneID" id="116212382"/>
<dbReference type="PANTHER" id="PTHR31260">
    <property type="entry name" value="CYSTATIN/MONELLIN SUPERFAMILY PROTEIN"/>
    <property type="match status" value="1"/>
</dbReference>
<dbReference type="OrthoDB" id="1836302at2759"/>
<dbReference type="Proteomes" id="UP000515151">
    <property type="component" value="Chromosome 6"/>
</dbReference>
<sequence length="243" mass="27763">MGMKMAVPLRHAGSAMEGFAWNWAHRMPIENWARSWIHGPYPKQLPPPNWLTPKEMQSYKDKLVKSQGFDVDHFPHAKGHLVRPAPPGLFDPAHYDHLLQLAVANYTASECTLICNPRLVKSNYEACGIGDIHYITFEALDCAAGFAKEYEARVFDSQFGESFCHFCRVKGSKKIPPMPRGVSAPSRPKIVDYNPTDWFSYRTIGGGLYLYFRFAYWFCAWEGRKLEVMLNVKKLSFDCTTNS</sequence>
<evidence type="ECO:0000313" key="2">
    <source>
        <dbReference type="RefSeq" id="XP_031402828.1"/>
    </source>
</evidence>
<accession>A0A6P8EC35</accession>
<protein>
    <submittedName>
        <fullName evidence="2">Uncharacterized protein LOC116212382</fullName>
    </submittedName>
</protein>
<dbReference type="InterPro" id="IPR006462">
    <property type="entry name" value="MS5"/>
</dbReference>
<keyword evidence="1" id="KW-1185">Reference proteome</keyword>
<reference evidence="1" key="1">
    <citation type="journal article" date="2020" name="Plant Biotechnol. J.">
        <title>The pomegranate (Punica granatum L.) draft genome dissects genetic divergence between soft- and hard-seeded cultivars.</title>
        <authorList>
            <person name="Luo X."/>
            <person name="Li H."/>
            <person name="Wu Z."/>
            <person name="Yao W."/>
            <person name="Zhao P."/>
            <person name="Cao D."/>
            <person name="Yu H."/>
            <person name="Li K."/>
            <person name="Poudel K."/>
            <person name="Zhao D."/>
            <person name="Zhang F."/>
            <person name="Xia X."/>
            <person name="Chen L."/>
            <person name="Wang Q."/>
            <person name="Jing D."/>
            <person name="Cao S."/>
        </authorList>
    </citation>
    <scope>NUCLEOTIDE SEQUENCE [LARGE SCALE GENOMIC DNA]</scope>
    <source>
        <strain evidence="1">cv. Tunisia</strain>
    </source>
</reference>
<gene>
    <name evidence="2" type="primary">LOC116212382</name>
</gene>